<dbReference type="InterPro" id="IPR013216">
    <property type="entry name" value="Methyltransf_11"/>
</dbReference>
<reference evidence="2 3" key="2">
    <citation type="submission" date="2015-01" db="EMBL/GenBank/DDBJ databases">
        <authorList>
            <consortium name="NBRP consortium"/>
            <person name="Sawabe T."/>
            <person name="Meirelles P."/>
            <person name="Feng G."/>
            <person name="Sayaka M."/>
            <person name="Hattori M."/>
            <person name="Ohkuma M."/>
        </authorList>
    </citation>
    <scope>NUCLEOTIDE SEQUENCE [LARGE SCALE GENOMIC DNA]</scope>
    <source>
        <strain evidence="3">JCM 19231</strain>
    </source>
</reference>
<dbReference type="EMBL" id="BBRZ01000036">
    <property type="protein sequence ID" value="GAM56739.1"/>
    <property type="molecule type" value="Genomic_DNA"/>
</dbReference>
<evidence type="ECO:0000259" key="1">
    <source>
        <dbReference type="Pfam" id="PF08241"/>
    </source>
</evidence>
<gene>
    <name evidence="2" type="ORF">JCM19231_1233</name>
</gene>
<dbReference type="Gene3D" id="3.40.50.150">
    <property type="entry name" value="Vaccinia Virus protein VP39"/>
    <property type="match status" value="1"/>
</dbReference>
<dbReference type="GO" id="GO:0008757">
    <property type="term" value="F:S-adenosylmethionine-dependent methyltransferase activity"/>
    <property type="evidence" value="ECO:0007669"/>
    <property type="project" value="InterPro"/>
</dbReference>
<keyword evidence="3" id="KW-1185">Reference proteome</keyword>
<feature type="domain" description="Methyltransferase type 11" evidence="1">
    <location>
        <begin position="3"/>
        <end position="44"/>
    </location>
</feature>
<dbReference type="SUPFAM" id="SSF53335">
    <property type="entry name" value="S-adenosyl-L-methionine-dependent methyltransferases"/>
    <property type="match status" value="1"/>
</dbReference>
<evidence type="ECO:0000313" key="2">
    <source>
        <dbReference type="EMBL" id="GAM56739.1"/>
    </source>
</evidence>
<name>A0A0B8P190_9VIBR</name>
<proteinExistence type="predicted"/>
<accession>A0A0B8P190</accession>
<dbReference type="Pfam" id="PF08241">
    <property type="entry name" value="Methyltransf_11"/>
    <property type="match status" value="1"/>
</dbReference>
<reference evidence="2 3" key="1">
    <citation type="submission" date="2015-01" db="EMBL/GenBank/DDBJ databases">
        <title>Vibrio sp. C1 JCM 19231 whole genome shotgun sequence.</title>
        <authorList>
            <person name="Sawabe T."/>
            <person name="Meirelles P."/>
            <person name="Feng G."/>
            <person name="Sayaka M."/>
            <person name="Hattori M."/>
            <person name="Ohkuma M."/>
        </authorList>
    </citation>
    <scope>NUCLEOTIDE SEQUENCE [LARGE SCALE GENOMIC DNA]</scope>
    <source>
        <strain evidence="3">JCM 19231</strain>
    </source>
</reference>
<evidence type="ECO:0000313" key="3">
    <source>
        <dbReference type="Proteomes" id="UP000031671"/>
    </source>
</evidence>
<dbReference type="Proteomes" id="UP000031671">
    <property type="component" value="Unassembled WGS sequence"/>
</dbReference>
<protein>
    <submittedName>
        <fullName evidence="2">Probable transcription regulator</fullName>
    </submittedName>
</protein>
<sequence>MGDLPFEEDSFDVLWSEGAVYNIGFETGIRDWRKYLKSGGTLVVSELTC</sequence>
<dbReference type="InterPro" id="IPR029063">
    <property type="entry name" value="SAM-dependent_MTases_sf"/>
</dbReference>
<organism evidence="2 3">
    <name type="scientific">Vibrio ishigakensis</name>
    <dbReference type="NCBI Taxonomy" id="1481914"/>
    <lineage>
        <taxon>Bacteria</taxon>
        <taxon>Pseudomonadati</taxon>
        <taxon>Pseudomonadota</taxon>
        <taxon>Gammaproteobacteria</taxon>
        <taxon>Vibrionales</taxon>
        <taxon>Vibrionaceae</taxon>
        <taxon>Vibrio</taxon>
    </lineage>
</organism>
<comment type="caution">
    <text evidence="2">The sequence shown here is derived from an EMBL/GenBank/DDBJ whole genome shotgun (WGS) entry which is preliminary data.</text>
</comment>
<dbReference type="AlphaFoldDB" id="A0A0B8P190"/>